<dbReference type="PANTHER" id="PTHR13947">
    <property type="entry name" value="GNAT FAMILY N-ACETYLTRANSFERASE"/>
    <property type="match status" value="1"/>
</dbReference>
<dbReference type="CDD" id="cd04301">
    <property type="entry name" value="NAT_SF"/>
    <property type="match status" value="1"/>
</dbReference>
<dbReference type="SUPFAM" id="SSF55729">
    <property type="entry name" value="Acyl-CoA N-acyltransferases (Nat)"/>
    <property type="match status" value="1"/>
</dbReference>
<feature type="domain" description="N-acetyltransferase" evidence="2">
    <location>
        <begin position="60"/>
        <end position="213"/>
    </location>
</feature>
<reference evidence="4" key="1">
    <citation type="journal article" date="2014" name="Science">
        <title>Nonhuman genetics. Genomic basis for the convergent evolution of electric organs.</title>
        <authorList>
            <person name="Gallant J.R."/>
            <person name="Traeger L.L."/>
            <person name="Volkening J.D."/>
            <person name="Moffett H."/>
            <person name="Chen P.H."/>
            <person name="Novina C.D."/>
            <person name="Phillips G.N.Jr."/>
            <person name="Anand R."/>
            <person name="Wells G.B."/>
            <person name="Pinch M."/>
            <person name="Guth R."/>
            <person name="Unguez G.A."/>
            <person name="Albert J.S."/>
            <person name="Zakon H.H."/>
            <person name="Samanta M.P."/>
            <person name="Sussman M.R."/>
        </authorList>
    </citation>
    <scope>NUCLEOTIDE SEQUENCE [LARGE SCALE GENOMIC DNA]</scope>
</reference>
<name>A0A4W4GF30_ELEEL</name>
<dbReference type="PROSITE" id="PS51186">
    <property type="entry name" value="GNAT"/>
    <property type="match status" value="1"/>
</dbReference>
<evidence type="ECO:0000313" key="3">
    <source>
        <dbReference type="Ensembl" id="ENSEEEP00000036618.2"/>
    </source>
</evidence>
<keyword evidence="1" id="KW-0808">Transferase</keyword>
<dbReference type="Gene3D" id="3.40.630.30">
    <property type="match status" value="1"/>
</dbReference>
<dbReference type="Pfam" id="PF00583">
    <property type="entry name" value="Acetyltransf_1"/>
    <property type="match status" value="1"/>
</dbReference>
<proteinExistence type="predicted"/>
<dbReference type="InterPro" id="IPR050769">
    <property type="entry name" value="NAT_camello-type"/>
</dbReference>
<reference evidence="3" key="4">
    <citation type="submission" date="2025-08" db="UniProtKB">
        <authorList>
            <consortium name="Ensembl"/>
        </authorList>
    </citation>
    <scope>IDENTIFICATION</scope>
</reference>
<evidence type="ECO:0000259" key="2">
    <source>
        <dbReference type="PROSITE" id="PS51186"/>
    </source>
</evidence>
<evidence type="ECO:0000256" key="1">
    <source>
        <dbReference type="ARBA" id="ARBA00022679"/>
    </source>
</evidence>
<dbReference type="AlphaFoldDB" id="A0A4W4GF30"/>
<reference evidence="4" key="2">
    <citation type="journal article" date="2017" name="Sci. Adv.">
        <title>A tail of two voltages: Proteomic comparison of the three electric organs of the electric eel.</title>
        <authorList>
            <person name="Traeger L.L."/>
            <person name="Sabat G."/>
            <person name="Barrett-Wilt G.A."/>
            <person name="Wells G.B."/>
            <person name="Sussman M.R."/>
        </authorList>
    </citation>
    <scope>NUCLEOTIDE SEQUENCE [LARGE SCALE GENOMIC DNA]</scope>
</reference>
<dbReference type="Proteomes" id="UP000314983">
    <property type="component" value="Chromosome 11"/>
</dbReference>
<dbReference type="OMA" id="YKIPDTH"/>
<organism evidence="3 4">
    <name type="scientific">Electrophorus electricus</name>
    <name type="common">Electric eel</name>
    <name type="synonym">Gymnotus electricus</name>
    <dbReference type="NCBI Taxonomy" id="8005"/>
    <lineage>
        <taxon>Eukaryota</taxon>
        <taxon>Metazoa</taxon>
        <taxon>Chordata</taxon>
        <taxon>Craniata</taxon>
        <taxon>Vertebrata</taxon>
        <taxon>Euteleostomi</taxon>
        <taxon>Actinopterygii</taxon>
        <taxon>Neopterygii</taxon>
        <taxon>Teleostei</taxon>
        <taxon>Ostariophysi</taxon>
        <taxon>Gymnotiformes</taxon>
        <taxon>Gymnotoidei</taxon>
        <taxon>Gymnotidae</taxon>
        <taxon>Electrophorus</taxon>
    </lineage>
</organism>
<dbReference type="GO" id="GO:0008080">
    <property type="term" value="F:N-acetyltransferase activity"/>
    <property type="evidence" value="ECO:0007669"/>
    <property type="project" value="InterPro"/>
</dbReference>
<dbReference type="STRING" id="8005.ENSEEEP00000036618"/>
<evidence type="ECO:0000313" key="4">
    <source>
        <dbReference type="Proteomes" id="UP000314983"/>
    </source>
</evidence>
<reference evidence="3" key="3">
    <citation type="submission" date="2020-05" db="EMBL/GenBank/DDBJ databases">
        <title>Electrophorus electricus (electric eel) genome, fEleEle1, primary haplotype.</title>
        <authorList>
            <person name="Myers G."/>
            <person name="Meyer A."/>
            <person name="Fedrigo O."/>
            <person name="Formenti G."/>
            <person name="Rhie A."/>
            <person name="Tracey A."/>
            <person name="Sims Y."/>
            <person name="Jarvis E.D."/>
        </authorList>
    </citation>
    <scope>NUCLEOTIDE SEQUENCE [LARGE SCALE GENOMIC DNA]</scope>
</reference>
<dbReference type="InterPro" id="IPR016181">
    <property type="entry name" value="Acyl_CoA_acyltransferase"/>
</dbReference>
<protein>
    <submittedName>
        <fullName evidence="3">N-acetyltransferase 8</fullName>
    </submittedName>
</protein>
<dbReference type="GeneTree" id="ENSGT00950000182932"/>
<reference evidence="3" key="5">
    <citation type="submission" date="2025-09" db="UniProtKB">
        <authorList>
            <consortium name="Ensembl"/>
        </authorList>
    </citation>
    <scope>IDENTIFICATION</scope>
</reference>
<sequence>MAEVQIRCYEAHDAEDVKDIFILGMSEQVPATCLHVLKLPHTQVLLVCMLCDLAISKSLLPILVVTLLLAASWKGISCRFSRFIQTSVNKDLNHIQQTYLEMPNACFWVAENQGQVVGLVACLPAEWDKSSLELKWMSVKRSHRRQGIAKDLCLTLADFAQEQGYLAVVLYTSVVQTEGQRVYPKAGSQCGRITEISNDDHSVTPLCFSKSDNWTDIINNKKAHFPTWY</sequence>
<dbReference type="PANTHER" id="PTHR13947:SF60">
    <property type="entry name" value="N-ACETYLTRANSFERASE DOMAIN-CONTAINING PROTEIN"/>
    <property type="match status" value="1"/>
</dbReference>
<keyword evidence="4" id="KW-1185">Reference proteome</keyword>
<dbReference type="Ensembl" id="ENSEEET00000037045.2">
    <property type="protein sequence ID" value="ENSEEEP00000036618.2"/>
    <property type="gene ID" value="ENSEEEG00000017388.2"/>
</dbReference>
<accession>A0A4W4GF30</accession>
<dbReference type="InterPro" id="IPR000182">
    <property type="entry name" value="GNAT_dom"/>
</dbReference>